<evidence type="ECO:0000313" key="5">
    <source>
        <dbReference type="Proteomes" id="UP001141806"/>
    </source>
</evidence>
<dbReference type="InterPro" id="IPR044794">
    <property type="entry name" value="APRL5/7"/>
</dbReference>
<evidence type="ECO:0000256" key="2">
    <source>
        <dbReference type="SAM" id="SignalP"/>
    </source>
</evidence>
<dbReference type="Gene3D" id="3.40.30.10">
    <property type="entry name" value="Glutaredoxin"/>
    <property type="match status" value="1"/>
</dbReference>
<evidence type="ECO:0000259" key="3">
    <source>
        <dbReference type="PROSITE" id="PS51352"/>
    </source>
</evidence>
<comment type="caution">
    <text evidence="4">The sequence shown here is derived from an EMBL/GenBank/DDBJ whole genome shotgun (WGS) entry which is preliminary data.</text>
</comment>
<sequence length="298" mass="32885">MAASMVSIIFLCISVISSLRLASSMPVCPPQSHLFLTNLQSQCPTAISPFSYIEVDGESLDKALSSSQKNLVTAVLFYASWCPFSHGVLPTFDALSSMFPQIRHLAVEQSSAMPSVFSRYGIHSLPAILLVNQTARSLYCGPKDLSSLVQFFKRITGIEPVGYFSVDQPSSFGGDETLLQLWNASSAKEILRREPYLMLAVLFLCLRAFLYFFQAMLTRLEAFWVSYIPHLNLGIFGETSQLLGRALPMIDVKRVCSKLRLCKTRNFRKGAKNARVWASSLTSVSLGESSSARPTPSG</sequence>
<keyword evidence="2" id="KW-0732">Signal</keyword>
<dbReference type="OrthoDB" id="1899781at2759"/>
<dbReference type="PROSITE" id="PS51352">
    <property type="entry name" value="THIOREDOXIN_2"/>
    <property type="match status" value="1"/>
</dbReference>
<dbReference type="InterPro" id="IPR036249">
    <property type="entry name" value="Thioredoxin-like_sf"/>
</dbReference>
<evidence type="ECO:0000256" key="1">
    <source>
        <dbReference type="SAM" id="Phobius"/>
    </source>
</evidence>
<dbReference type="PANTHER" id="PTHR47126:SF3">
    <property type="entry name" value="5'-ADENYLYLSULFATE REDUCTASE-LIKE 5"/>
    <property type="match status" value="1"/>
</dbReference>
<keyword evidence="1" id="KW-0472">Membrane</keyword>
<feature type="domain" description="Thioredoxin" evidence="3">
    <location>
        <begin position="41"/>
        <end position="157"/>
    </location>
</feature>
<dbReference type="PANTHER" id="PTHR47126">
    <property type="entry name" value="5'-ADENYLYLSULFATE REDUCTASE-LIKE 7"/>
    <property type="match status" value="1"/>
</dbReference>
<proteinExistence type="predicted"/>
<feature type="signal peptide" evidence="2">
    <location>
        <begin position="1"/>
        <end position="24"/>
    </location>
</feature>
<evidence type="ECO:0000313" key="4">
    <source>
        <dbReference type="EMBL" id="KAJ4978242.1"/>
    </source>
</evidence>
<dbReference type="Proteomes" id="UP001141806">
    <property type="component" value="Unassembled WGS sequence"/>
</dbReference>
<keyword evidence="1" id="KW-1133">Transmembrane helix</keyword>
<protein>
    <recommendedName>
        <fullName evidence="3">Thioredoxin domain-containing protein</fullName>
    </recommendedName>
</protein>
<keyword evidence="5" id="KW-1185">Reference proteome</keyword>
<keyword evidence="1" id="KW-0812">Transmembrane</keyword>
<dbReference type="SUPFAM" id="SSF52833">
    <property type="entry name" value="Thioredoxin-like"/>
    <property type="match status" value="1"/>
</dbReference>
<accession>A0A9Q0KX00</accession>
<dbReference type="AlphaFoldDB" id="A0A9Q0KX00"/>
<feature type="transmembrane region" description="Helical" evidence="1">
    <location>
        <begin position="196"/>
        <end position="213"/>
    </location>
</feature>
<dbReference type="EMBL" id="JAMYWD010000002">
    <property type="protein sequence ID" value="KAJ4978242.1"/>
    <property type="molecule type" value="Genomic_DNA"/>
</dbReference>
<reference evidence="4" key="1">
    <citation type="journal article" date="2023" name="Plant J.">
        <title>The genome of the king protea, Protea cynaroides.</title>
        <authorList>
            <person name="Chang J."/>
            <person name="Duong T.A."/>
            <person name="Schoeman C."/>
            <person name="Ma X."/>
            <person name="Roodt D."/>
            <person name="Barker N."/>
            <person name="Li Z."/>
            <person name="Van de Peer Y."/>
            <person name="Mizrachi E."/>
        </authorList>
    </citation>
    <scope>NUCLEOTIDE SEQUENCE</scope>
    <source>
        <tissue evidence="4">Young leaves</tissue>
    </source>
</reference>
<name>A0A9Q0KX00_9MAGN</name>
<gene>
    <name evidence="4" type="ORF">NE237_009022</name>
</gene>
<organism evidence="4 5">
    <name type="scientific">Protea cynaroides</name>
    <dbReference type="NCBI Taxonomy" id="273540"/>
    <lineage>
        <taxon>Eukaryota</taxon>
        <taxon>Viridiplantae</taxon>
        <taxon>Streptophyta</taxon>
        <taxon>Embryophyta</taxon>
        <taxon>Tracheophyta</taxon>
        <taxon>Spermatophyta</taxon>
        <taxon>Magnoliopsida</taxon>
        <taxon>Proteales</taxon>
        <taxon>Proteaceae</taxon>
        <taxon>Protea</taxon>
    </lineage>
</organism>
<dbReference type="Pfam" id="PF00085">
    <property type="entry name" value="Thioredoxin"/>
    <property type="match status" value="1"/>
</dbReference>
<dbReference type="InterPro" id="IPR013766">
    <property type="entry name" value="Thioredoxin_domain"/>
</dbReference>
<feature type="chain" id="PRO_5040163580" description="Thioredoxin domain-containing protein" evidence="2">
    <location>
        <begin position="25"/>
        <end position="298"/>
    </location>
</feature>